<dbReference type="InterPro" id="IPR010223">
    <property type="entry name" value="MinD"/>
</dbReference>
<evidence type="ECO:0000259" key="10">
    <source>
        <dbReference type="Pfam" id="PF13614"/>
    </source>
</evidence>
<dbReference type="InterPro" id="IPR025669">
    <property type="entry name" value="AAA_dom"/>
</dbReference>
<dbReference type="PANTHER" id="PTHR43384:SF6">
    <property type="entry name" value="SEPTUM SITE-DETERMINING PROTEIN MIND HOMOLOG, CHLOROPLASTIC"/>
    <property type="match status" value="1"/>
</dbReference>
<keyword evidence="7" id="KW-0131">Cell cycle</keyword>
<name>A0ABS4KSH6_9CLOT</name>
<proteinExistence type="inferred from homology"/>
<evidence type="ECO:0000256" key="1">
    <source>
        <dbReference type="ARBA" id="ARBA00010257"/>
    </source>
</evidence>
<dbReference type="PIRSF" id="PIRSF003092">
    <property type="entry name" value="MinD"/>
    <property type="match status" value="1"/>
</dbReference>
<protein>
    <recommendedName>
        <fullName evidence="2">Septum site-determining protein MinD</fullName>
    </recommendedName>
    <alternativeName>
        <fullName evidence="9">Cell division inhibitor MinD</fullName>
    </alternativeName>
</protein>
<dbReference type="SUPFAM" id="SSF52540">
    <property type="entry name" value="P-loop containing nucleoside triphosphate hydrolases"/>
    <property type="match status" value="1"/>
</dbReference>
<evidence type="ECO:0000256" key="8">
    <source>
        <dbReference type="ARBA" id="ARBA00025436"/>
    </source>
</evidence>
<keyword evidence="4" id="KW-0547">Nucleotide-binding</keyword>
<dbReference type="Pfam" id="PF13614">
    <property type="entry name" value="AAA_31"/>
    <property type="match status" value="1"/>
</dbReference>
<dbReference type="InterPro" id="IPR025501">
    <property type="entry name" value="MinD_FleN"/>
</dbReference>
<keyword evidence="6" id="KW-0717">Septation</keyword>
<evidence type="ECO:0000256" key="6">
    <source>
        <dbReference type="ARBA" id="ARBA00023210"/>
    </source>
</evidence>
<comment type="caution">
    <text evidence="11">The sequence shown here is derived from an EMBL/GenBank/DDBJ whole genome shotgun (WGS) entry which is preliminary data.</text>
</comment>
<evidence type="ECO:0000256" key="2">
    <source>
        <dbReference type="ARBA" id="ARBA00016887"/>
    </source>
</evidence>
<dbReference type="InterPro" id="IPR027417">
    <property type="entry name" value="P-loop_NTPase"/>
</dbReference>
<dbReference type="InterPro" id="IPR050625">
    <property type="entry name" value="ParA/MinD_ATPase"/>
</dbReference>
<evidence type="ECO:0000313" key="12">
    <source>
        <dbReference type="Proteomes" id="UP001519307"/>
    </source>
</evidence>
<evidence type="ECO:0000256" key="4">
    <source>
        <dbReference type="ARBA" id="ARBA00022741"/>
    </source>
</evidence>
<evidence type="ECO:0000313" key="11">
    <source>
        <dbReference type="EMBL" id="MBP2032995.1"/>
    </source>
</evidence>
<comment type="similarity">
    <text evidence="1">Belongs to the ParA family. MinD subfamily.</text>
</comment>
<evidence type="ECO:0000256" key="7">
    <source>
        <dbReference type="ARBA" id="ARBA00023306"/>
    </source>
</evidence>
<comment type="function">
    <text evidence="8">ATPase required for the correct placement of the division site. Cell division inhibitors MinC and MinD act in concert to form an inhibitor capable of blocking formation of the polar Z ring septums. Rapidly oscillates between the poles of the cell to destabilize FtsZ filaments that have formed before they mature into polar Z rings.</text>
</comment>
<evidence type="ECO:0000256" key="3">
    <source>
        <dbReference type="ARBA" id="ARBA00022618"/>
    </source>
</evidence>
<keyword evidence="5" id="KW-0067">ATP-binding</keyword>
<keyword evidence="3" id="KW-0132">Cell division</keyword>
<sequence>MGEAIVVTSGKGGVGKTTTTANIGTGLAALDKKVVVVDGDTGLRNLDVLMGLENRIVFTLIDVIEEKCKLKQALIKDKRFPNLCLLPTAQTRDKEDVKSEDMSKLVSELKKEFDYVIIDCPAGIEQGFENAIVGADRALIVVNPEVTSVRDSDRVIGKLDARGLENHQLIVNRIDYEMTKNGEMLDVSDILDSLAIELIGVVPNDKEITISTNKGEPAVLDNNSMAGQAFRNISRRVTGEKIPLMNLNVTQAGFISSIKKLFGINRR</sequence>
<dbReference type="RefSeq" id="WP_209702151.1">
    <property type="nucleotide sequence ID" value="NZ_JAGGLM010000009.1"/>
</dbReference>
<organism evidence="11 12">
    <name type="scientific">Clostridium algifaecis</name>
    <dbReference type="NCBI Taxonomy" id="1472040"/>
    <lineage>
        <taxon>Bacteria</taxon>
        <taxon>Bacillati</taxon>
        <taxon>Bacillota</taxon>
        <taxon>Clostridia</taxon>
        <taxon>Eubacteriales</taxon>
        <taxon>Clostridiaceae</taxon>
        <taxon>Clostridium</taxon>
    </lineage>
</organism>
<keyword evidence="12" id="KW-1185">Reference proteome</keyword>
<dbReference type="CDD" id="cd02036">
    <property type="entry name" value="MinD"/>
    <property type="match status" value="1"/>
</dbReference>
<dbReference type="NCBIfam" id="TIGR01968">
    <property type="entry name" value="minD_bact"/>
    <property type="match status" value="1"/>
</dbReference>
<dbReference type="Gene3D" id="3.40.50.300">
    <property type="entry name" value="P-loop containing nucleotide triphosphate hydrolases"/>
    <property type="match status" value="1"/>
</dbReference>
<dbReference type="EMBL" id="JAGGLM010000009">
    <property type="protein sequence ID" value="MBP2032995.1"/>
    <property type="molecule type" value="Genomic_DNA"/>
</dbReference>
<feature type="domain" description="AAA" evidence="10">
    <location>
        <begin position="3"/>
        <end position="150"/>
    </location>
</feature>
<dbReference type="PANTHER" id="PTHR43384">
    <property type="entry name" value="SEPTUM SITE-DETERMINING PROTEIN MIND HOMOLOG, CHLOROPLASTIC-RELATED"/>
    <property type="match status" value="1"/>
</dbReference>
<evidence type="ECO:0000256" key="5">
    <source>
        <dbReference type="ARBA" id="ARBA00022840"/>
    </source>
</evidence>
<accession>A0ABS4KSH6</accession>
<evidence type="ECO:0000256" key="9">
    <source>
        <dbReference type="ARBA" id="ARBA00032845"/>
    </source>
</evidence>
<dbReference type="Proteomes" id="UP001519307">
    <property type="component" value="Unassembled WGS sequence"/>
</dbReference>
<gene>
    <name evidence="11" type="ORF">J2Z42_001674</name>
</gene>
<reference evidence="11 12" key="1">
    <citation type="submission" date="2021-03" db="EMBL/GenBank/DDBJ databases">
        <title>Genomic Encyclopedia of Type Strains, Phase IV (KMG-IV): sequencing the most valuable type-strain genomes for metagenomic binning, comparative biology and taxonomic classification.</title>
        <authorList>
            <person name="Goeker M."/>
        </authorList>
    </citation>
    <scope>NUCLEOTIDE SEQUENCE [LARGE SCALE GENOMIC DNA]</scope>
    <source>
        <strain evidence="11 12">DSM 28783</strain>
    </source>
</reference>